<feature type="region of interest" description="Disordered" evidence="2">
    <location>
        <begin position="154"/>
        <end position="175"/>
    </location>
</feature>
<dbReference type="EMBL" id="LAZR01003235">
    <property type="protein sequence ID" value="KKN20507.1"/>
    <property type="molecule type" value="Genomic_DNA"/>
</dbReference>
<evidence type="ECO:0000256" key="1">
    <source>
        <dbReference type="SAM" id="Coils"/>
    </source>
</evidence>
<reference evidence="3" key="1">
    <citation type="journal article" date="2015" name="Nature">
        <title>Complex archaea that bridge the gap between prokaryotes and eukaryotes.</title>
        <authorList>
            <person name="Spang A."/>
            <person name="Saw J.H."/>
            <person name="Jorgensen S.L."/>
            <person name="Zaremba-Niedzwiedzka K."/>
            <person name="Martijn J."/>
            <person name="Lind A.E."/>
            <person name="van Eijk R."/>
            <person name="Schleper C."/>
            <person name="Guy L."/>
            <person name="Ettema T.J."/>
        </authorList>
    </citation>
    <scope>NUCLEOTIDE SEQUENCE</scope>
</reference>
<comment type="caution">
    <text evidence="3">The sequence shown here is derived from an EMBL/GenBank/DDBJ whole genome shotgun (WGS) entry which is preliminary data.</text>
</comment>
<protein>
    <submittedName>
        <fullName evidence="3">Uncharacterized protein</fullName>
    </submittedName>
</protein>
<evidence type="ECO:0000256" key="2">
    <source>
        <dbReference type="SAM" id="MobiDB-lite"/>
    </source>
</evidence>
<gene>
    <name evidence="3" type="ORF">LCGC14_0934740</name>
</gene>
<feature type="coiled-coil region" evidence="1">
    <location>
        <begin position="46"/>
        <end position="80"/>
    </location>
</feature>
<keyword evidence="1" id="KW-0175">Coiled coil</keyword>
<dbReference type="AlphaFoldDB" id="A0A0F9P7Z4"/>
<organism evidence="3">
    <name type="scientific">marine sediment metagenome</name>
    <dbReference type="NCBI Taxonomy" id="412755"/>
    <lineage>
        <taxon>unclassified sequences</taxon>
        <taxon>metagenomes</taxon>
        <taxon>ecological metagenomes</taxon>
    </lineage>
</organism>
<accession>A0A0F9P7Z4</accession>
<evidence type="ECO:0000313" key="3">
    <source>
        <dbReference type="EMBL" id="KKN20507.1"/>
    </source>
</evidence>
<feature type="compositionally biased region" description="Acidic residues" evidence="2">
    <location>
        <begin position="166"/>
        <end position="175"/>
    </location>
</feature>
<name>A0A0F9P7Z4_9ZZZZ</name>
<sequence>MSNLFKARVQGSKDYVAGVSEAGITSVYDTDELREWQIGWNIEYQLHSLSSAKKELEGKLEGARNIFERLKIEIDEELEKHKFSKDLIKVIACSLGSIILCPPFFKKNLIKKIQAVYDNIRVFDSFEKEESGLLESPESEEIPNVPIESRIGSQYIDDLPNPDAEVVGEDPEIGC</sequence>
<proteinExistence type="predicted"/>